<dbReference type="Pfam" id="PF00011">
    <property type="entry name" value="HSP20"/>
    <property type="match status" value="1"/>
</dbReference>
<dbReference type="PANTHER" id="PTHR11527">
    <property type="entry name" value="HEAT-SHOCK PROTEIN 20 FAMILY MEMBER"/>
    <property type="match status" value="1"/>
</dbReference>
<keyword evidence="7" id="KW-1185">Reference proteome</keyword>
<dbReference type="InterPro" id="IPR031107">
    <property type="entry name" value="Small_HSP"/>
</dbReference>
<feature type="region of interest" description="Disordered" evidence="4">
    <location>
        <begin position="103"/>
        <end position="129"/>
    </location>
</feature>
<evidence type="ECO:0000313" key="7">
    <source>
        <dbReference type="Proteomes" id="UP001217417"/>
    </source>
</evidence>
<keyword evidence="1" id="KW-0346">Stress response</keyword>
<proteinExistence type="inferred from homology"/>
<sequence>MSISRFFGSSAVPSARELMYPASRLFRLFDDPFFDQQFPTPLSSSMANTVFTRTPTFDVKETEKEYILQGELPGVDKNNLNLEFTDPQTLSVKGTIERMQEYGAPPTSDQISEVGGAASESGSTDVTKSDTTAKAVAQQAYQPTYWASERVYGEFSRAFKFPAHVDPDGVSASLRNGILNINVPKVGKTASKRIEVAEE</sequence>
<evidence type="ECO:0000313" key="6">
    <source>
        <dbReference type="EMBL" id="KAJ8101370.1"/>
    </source>
</evidence>
<dbReference type="Gene3D" id="2.60.40.790">
    <property type="match status" value="1"/>
</dbReference>
<name>A0AAD7QU11_9ASCO</name>
<protein>
    <submittedName>
        <fullName evidence="6">HSP20-like chaperone</fullName>
    </submittedName>
</protein>
<organism evidence="6 7">
    <name type="scientific">Lipomyces tetrasporus</name>
    <dbReference type="NCBI Taxonomy" id="54092"/>
    <lineage>
        <taxon>Eukaryota</taxon>
        <taxon>Fungi</taxon>
        <taxon>Dikarya</taxon>
        <taxon>Ascomycota</taxon>
        <taxon>Saccharomycotina</taxon>
        <taxon>Lipomycetes</taxon>
        <taxon>Lipomycetales</taxon>
        <taxon>Lipomycetaceae</taxon>
        <taxon>Lipomyces</taxon>
    </lineage>
</organism>
<evidence type="ECO:0000256" key="2">
    <source>
        <dbReference type="PROSITE-ProRule" id="PRU00285"/>
    </source>
</evidence>
<feature type="compositionally biased region" description="Low complexity" evidence="4">
    <location>
        <begin position="112"/>
        <end position="123"/>
    </location>
</feature>
<comment type="caution">
    <text evidence="6">The sequence shown here is derived from an EMBL/GenBank/DDBJ whole genome shotgun (WGS) entry which is preliminary data.</text>
</comment>
<dbReference type="Proteomes" id="UP001217417">
    <property type="component" value="Unassembled WGS sequence"/>
</dbReference>
<dbReference type="SUPFAM" id="SSF49764">
    <property type="entry name" value="HSP20-like chaperones"/>
    <property type="match status" value="1"/>
</dbReference>
<comment type="similarity">
    <text evidence="2 3">Belongs to the small heat shock protein (HSP20) family.</text>
</comment>
<reference evidence="6" key="1">
    <citation type="submission" date="2023-03" db="EMBL/GenBank/DDBJ databases">
        <title>Near-Complete genome sequence of Lipomyces tetrasporous NRRL Y-64009, an oleaginous yeast capable of growing on lignocellulosic hydrolysates.</title>
        <authorList>
            <consortium name="Lawrence Berkeley National Laboratory"/>
            <person name="Jagtap S.S."/>
            <person name="Liu J.-J."/>
            <person name="Walukiewicz H.E."/>
            <person name="Pangilinan J."/>
            <person name="Lipzen A."/>
            <person name="Ahrendt S."/>
            <person name="Koriabine M."/>
            <person name="Cobaugh K."/>
            <person name="Salamov A."/>
            <person name="Yoshinaga Y."/>
            <person name="Ng V."/>
            <person name="Daum C."/>
            <person name="Grigoriev I.V."/>
            <person name="Slininger P.J."/>
            <person name="Dien B.S."/>
            <person name="Jin Y.-S."/>
            <person name="Rao C.V."/>
        </authorList>
    </citation>
    <scope>NUCLEOTIDE SEQUENCE</scope>
    <source>
        <strain evidence="6">NRRL Y-64009</strain>
    </source>
</reference>
<dbReference type="GeneID" id="80886967"/>
<accession>A0AAD7QU11</accession>
<dbReference type="CDD" id="cd06464">
    <property type="entry name" value="ACD_sHsps-like"/>
    <property type="match status" value="1"/>
</dbReference>
<dbReference type="PROSITE" id="PS01031">
    <property type="entry name" value="SHSP"/>
    <property type="match status" value="1"/>
</dbReference>
<dbReference type="RefSeq" id="XP_056044820.1">
    <property type="nucleotide sequence ID" value="XM_056191801.1"/>
</dbReference>
<evidence type="ECO:0000256" key="3">
    <source>
        <dbReference type="RuleBase" id="RU003616"/>
    </source>
</evidence>
<dbReference type="InterPro" id="IPR002068">
    <property type="entry name" value="A-crystallin/Hsp20_dom"/>
</dbReference>
<evidence type="ECO:0000256" key="4">
    <source>
        <dbReference type="SAM" id="MobiDB-lite"/>
    </source>
</evidence>
<dbReference type="InterPro" id="IPR008978">
    <property type="entry name" value="HSP20-like_chaperone"/>
</dbReference>
<evidence type="ECO:0000259" key="5">
    <source>
        <dbReference type="PROSITE" id="PS01031"/>
    </source>
</evidence>
<gene>
    <name evidence="6" type="ORF">POJ06DRAFT_95570</name>
</gene>
<evidence type="ECO:0000256" key="1">
    <source>
        <dbReference type="ARBA" id="ARBA00023016"/>
    </source>
</evidence>
<dbReference type="AlphaFoldDB" id="A0AAD7QU11"/>
<feature type="domain" description="SHSP" evidence="5">
    <location>
        <begin position="47"/>
        <end position="199"/>
    </location>
</feature>
<dbReference type="EMBL" id="JARPMG010000004">
    <property type="protein sequence ID" value="KAJ8101370.1"/>
    <property type="molecule type" value="Genomic_DNA"/>
</dbReference>